<keyword evidence="4 8" id="KW-0067">ATP-binding</keyword>
<accession>A0A1M6YQI6</accession>
<feature type="domain" description="Methionyl/Leucyl tRNA synthetase" evidence="9">
    <location>
        <begin position="317"/>
        <end position="480"/>
    </location>
</feature>
<dbReference type="InterPro" id="IPR009080">
    <property type="entry name" value="tRNAsynth_Ia_anticodon-bd"/>
</dbReference>
<reference evidence="10 11" key="1">
    <citation type="submission" date="2016-11" db="EMBL/GenBank/DDBJ databases">
        <authorList>
            <person name="Jaros S."/>
            <person name="Januszkiewicz K."/>
            <person name="Wedrychowicz H."/>
        </authorList>
    </citation>
    <scope>NUCLEOTIDE SEQUENCE [LARGE SCALE GENOMIC DNA]</scope>
    <source>
        <strain evidence="10 11">DSM 15929</strain>
    </source>
</reference>
<evidence type="ECO:0000256" key="3">
    <source>
        <dbReference type="ARBA" id="ARBA00022741"/>
    </source>
</evidence>
<evidence type="ECO:0000256" key="8">
    <source>
        <dbReference type="RuleBase" id="RU363039"/>
    </source>
</evidence>
<dbReference type="Gene3D" id="3.40.50.620">
    <property type="entry name" value="HUPs"/>
    <property type="match status" value="2"/>
</dbReference>
<gene>
    <name evidence="10" type="ORF">SAMN02745136_04358</name>
</gene>
<dbReference type="InterPro" id="IPR015413">
    <property type="entry name" value="Methionyl/Leucyl_tRNA_Synth"/>
</dbReference>
<comment type="catalytic activity">
    <reaction evidence="7">
        <text>tRNA(Met) + L-methionine + ATP = L-methionyl-tRNA(Met) + AMP + diphosphate</text>
        <dbReference type="Rhea" id="RHEA:13481"/>
        <dbReference type="Rhea" id="RHEA-COMP:9667"/>
        <dbReference type="Rhea" id="RHEA-COMP:9698"/>
        <dbReference type="ChEBI" id="CHEBI:30616"/>
        <dbReference type="ChEBI" id="CHEBI:33019"/>
        <dbReference type="ChEBI" id="CHEBI:57844"/>
        <dbReference type="ChEBI" id="CHEBI:78442"/>
        <dbReference type="ChEBI" id="CHEBI:78530"/>
        <dbReference type="ChEBI" id="CHEBI:456215"/>
        <dbReference type="EC" id="6.1.1.10"/>
    </reaction>
</comment>
<evidence type="ECO:0000259" key="9">
    <source>
        <dbReference type="Pfam" id="PF09334"/>
    </source>
</evidence>
<feature type="domain" description="Methionyl/Leucyl tRNA synthetase" evidence="9">
    <location>
        <begin position="16"/>
        <end position="254"/>
    </location>
</feature>
<dbReference type="Gene3D" id="1.10.730.10">
    <property type="entry name" value="Isoleucyl-tRNA Synthetase, Domain 1"/>
    <property type="match status" value="1"/>
</dbReference>
<dbReference type="PANTHER" id="PTHR45765">
    <property type="entry name" value="METHIONINE--TRNA LIGASE"/>
    <property type="match status" value="1"/>
</dbReference>
<dbReference type="RefSeq" id="WP_073279143.1">
    <property type="nucleotide sequence ID" value="NZ_FRAC01000026.1"/>
</dbReference>
<dbReference type="OrthoDB" id="9810191at2"/>
<evidence type="ECO:0000256" key="5">
    <source>
        <dbReference type="ARBA" id="ARBA00022917"/>
    </source>
</evidence>
<dbReference type="GO" id="GO:0006431">
    <property type="term" value="P:methionyl-tRNA aminoacylation"/>
    <property type="evidence" value="ECO:0007669"/>
    <property type="project" value="TreeGrafter"/>
</dbReference>
<evidence type="ECO:0000256" key="6">
    <source>
        <dbReference type="ARBA" id="ARBA00023146"/>
    </source>
</evidence>
<dbReference type="Pfam" id="PF09334">
    <property type="entry name" value="tRNA-synt_1g"/>
    <property type="match status" value="2"/>
</dbReference>
<keyword evidence="11" id="KW-1185">Reference proteome</keyword>
<dbReference type="Proteomes" id="UP000184386">
    <property type="component" value="Unassembled WGS sequence"/>
</dbReference>
<dbReference type="GO" id="GO:0005829">
    <property type="term" value="C:cytosol"/>
    <property type="evidence" value="ECO:0007669"/>
    <property type="project" value="TreeGrafter"/>
</dbReference>
<protein>
    <submittedName>
        <fullName evidence="10">Methionyl-tRNA synthetase</fullName>
    </submittedName>
</protein>
<evidence type="ECO:0000256" key="1">
    <source>
        <dbReference type="ARBA" id="ARBA00008258"/>
    </source>
</evidence>
<comment type="similarity">
    <text evidence="1">Belongs to the class-I aminoacyl-tRNA synthetase family. MetG type 1 subfamily.</text>
</comment>
<keyword evidence="5 8" id="KW-0648">Protein biosynthesis</keyword>
<evidence type="ECO:0000313" key="11">
    <source>
        <dbReference type="Proteomes" id="UP000184386"/>
    </source>
</evidence>
<dbReference type="PANTHER" id="PTHR45765:SF1">
    <property type="entry name" value="METHIONINE--TRNA LIGASE, CYTOPLASMIC"/>
    <property type="match status" value="1"/>
</dbReference>
<dbReference type="SUPFAM" id="SSF52374">
    <property type="entry name" value="Nucleotidylyl transferase"/>
    <property type="match status" value="1"/>
</dbReference>
<dbReference type="EMBL" id="FRAC01000026">
    <property type="protein sequence ID" value="SHL20574.1"/>
    <property type="molecule type" value="Genomic_DNA"/>
</dbReference>
<keyword evidence="6 8" id="KW-0030">Aminoacyl-tRNA synthetase</keyword>
<evidence type="ECO:0000256" key="4">
    <source>
        <dbReference type="ARBA" id="ARBA00022840"/>
    </source>
</evidence>
<evidence type="ECO:0000256" key="2">
    <source>
        <dbReference type="ARBA" id="ARBA00022598"/>
    </source>
</evidence>
<keyword evidence="2 8" id="KW-0436">Ligase</keyword>
<name>A0A1M6YQI6_9FIRM</name>
<proteinExistence type="inferred from homology"/>
<dbReference type="InterPro" id="IPR023458">
    <property type="entry name" value="Met-tRNA_ligase_1"/>
</dbReference>
<sequence>MMEKEKSRPEFPKRAIITAGMPYGNKELHFGHIGGVFVHADTFARFLRDRIGEENVIFVSGTDCYGSPILESYRKLKEEKGAGYEETIRDYVRKNHNHQKDTLAAYEISLNLYAASALDRAGEIHKEVSREIFDTLYQNGFLEKLSTPQFFDPDFGVFLNGRQVVGNCPIEGCASEKAYADECSLGHQYMPSELLNPKSTLSGKTPEVREVANWYFKLEECTEWLIHYVAKERTGNTRKYILKTIEEFLKSPCIYVKKSELERTGTTEEELNRLFPEHELLKEENKASVTYVMKDLTDRDKAREVLNVKGIRFRTGKTLVPFRLSGNIEWGVPVPDKEDMKDLTFWVWPESLWAPISFTRTYLEMQGKDQEEWRNWWEKEEAKVYQFIGEDNIYFYGNAEMALFSALKLQYGEKADMDKFVAPQLIANRHILFMDKKAGSSSAIKPPMARELLDYYTPEQLRIHFLSLGLASKSVSFKPQVYLPQEEREGVDPVLKEGNLLTNVFNRLVRSCFYTAQKYYESKLPDNEISEEVRKESEEAILTYERHMYNHEFHSLTYVLDSYIRFMNKYWVNNMRTAETTDNDTLRKQVLADSLHGVRTGVLLLHPIAPTGCEKIREYLAVGNKLWNWEYAFLPLNELVSEKESHRLKFLEPKEDFFEKHSRQLEAFTEGE</sequence>
<dbReference type="Gene3D" id="2.20.28.20">
    <property type="entry name" value="Methionyl-tRNA synthetase, Zn-domain"/>
    <property type="match status" value="1"/>
</dbReference>
<dbReference type="SUPFAM" id="SSF47323">
    <property type="entry name" value="Anticodon-binding domain of a subclass of class I aminoacyl-tRNA synthetases"/>
    <property type="match status" value="1"/>
</dbReference>
<evidence type="ECO:0000313" key="10">
    <source>
        <dbReference type="EMBL" id="SHL20574.1"/>
    </source>
</evidence>
<dbReference type="GO" id="GO:0004825">
    <property type="term" value="F:methionine-tRNA ligase activity"/>
    <property type="evidence" value="ECO:0007669"/>
    <property type="project" value="UniProtKB-EC"/>
</dbReference>
<dbReference type="AlphaFoldDB" id="A0A1M6YQI6"/>
<dbReference type="InterPro" id="IPR014729">
    <property type="entry name" value="Rossmann-like_a/b/a_fold"/>
</dbReference>
<dbReference type="InterPro" id="IPR029038">
    <property type="entry name" value="MetRS_Zn"/>
</dbReference>
<organism evidence="10 11">
    <name type="scientific">Anaerocolumna jejuensis DSM 15929</name>
    <dbReference type="NCBI Taxonomy" id="1121322"/>
    <lineage>
        <taxon>Bacteria</taxon>
        <taxon>Bacillati</taxon>
        <taxon>Bacillota</taxon>
        <taxon>Clostridia</taxon>
        <taxon>Lachnospirales</taxon>
        <taxon>Lachnospiraceae</taxon>
        <taxon>Anaerocolumna</taxon>
    </lineage>
</organism>
<dbReference type="STRING" id="1121322.SAMN02745136_04358"/>
<keyword evidence="3 8" id="KW-0547">Nucleotide-binding</keyword>
<evidence type="ECO:0000256" key="7">
    <source>
        <dbReference type="ARBA" id="ARBA00047364"/>
    </source>
</evidence>
<dbReference type="GO" id="GO:0005524">
    <property type="term" value="F:ATP binding"/>
    <property type="evidence" value="ECO:0007669"/>
    <property type="project" value="UniProtKB-KW"/>
</dbReference>